<evidence type="ECO:0000313" key="1">
    <source>
        <dbReference type="EMBL" id="MED6249889.1"/>
    </source>
</evidence>
<dbReference type="Proteomes" id="UP001345963">
    <property type="component" value="Unassembled WGS sequence"/>
</dbReference>
<feature type="non-terminal residue" evidence="1">
    <location>
        <position position="1"/>
    </location>
</feature>
<dbReference type="EMBL" id="JAHUTI010053714">
    <property type="protein sequence ID" value="MED6249889.1"/>
    <property type="molecule type" value="Genomic_DNA"/>
</dbReference>
<reference evidence="1 2" key="1">
    <citation type="submission" date="2021-07" db="EMBL/GenBank/DDBJ databases">
        <authorList>
            <person name="Palmer J.M."/>
        </authorList>
    </citation>
    <scope>NUCLEOTIDE SEQUENCE [LARGE SCALE GENOMIC DNA]</scope>
    <source>
        <strain evidence="1 2">AT_MEX2019</strain>
        <tissue evidence="1">Muscle</tissue>
    </source>
</reference>
<gene>
    <name evidence="1" type="ORF">ATANTOWER_021231</name>
</gene>
<keyword evidence="2" id="KW-1185">Reference proteome</keyword>
<protein>
    <submittedName>
        <fullName evidence="1">Uncharacterized protein</fullName>
    </submittedName>
</protein>
<accession>A0ABU7BHV9</accession>
<evidence type="ECO:0000313" key="2">
    <source>
        <dbReference type="Proteomes" id="UP001345963"/>
    </source>
</evidence>
<proteinExistence type="predicted"/>
<name>A0ABU7BHV9_9TELE</name>
<comment type="caution">
    <text evidence="1">The sequence shown here is derived from an EMBL/GenBank/DDBJ whole genome shotgun (WGS) entry which is preliminary data.</text>
</comment>
<organism evidence="1 2">
    <name type="scientific">Ataeniobius toweri</name>
    <dbReference type="NCBI Taxonomy" id="208326"/>
    <lineage>
        <taxon>Eukaryota</taxon>
        <taxon>Metazoa</taxon>
        <taxon>Chordata</taxon>
        <taxon>Craniata</taxon>
        <taxon>Vertebrata</taxon>
        <taxon>Euteleostomi</taxon>
        <taxon>Actinopterygii</taxon>
        <taxon>Neopterygii</taxon>
        <taxon>Teleostei</taxon>
        <taxon>Neoteleostei</taxon>
        <taxon>Acanthomorphata</taxon>
        <taxon>Ovalentaria</taxon>
        <taxon>Atherinomorphae</taxon>
        <taxon>Cyprinodontiformes</taxon>
        <taxon>Goodeidae</taxon>
        <taxon>Ataeniobius</taxon>
    </lineage>
</organism>
<sequence length="71" mass="7571">KERRPAALIRALIVGTLTHATFKKNHWKNCLETQRHSIPISKSTLAAGLISSLAGKTPVGKCLPGLTSAPL</sequence>